<dbReference type="PANTHER" id="PTHR43294">
    <property type="entry name" value="SODIUM/POTASSIUM-TRANSPORTING ATPASE SUBUNIT ALPHA"/>
    <property type="match status" value="1"/>
</dbReference>
<evidence type="ECO:0000256" key="3">
    <source>
        <dbReference type="ARBA" id="ARBA00022475"/>
    </source>
</evidence>
<name>A0ABV1EAB6_9FIRM</name>
<comment type="similarity">
    <text evidence="2">Belongs to the cation transport ATPase (P-type) (TC 3.A.3) family. Type IIA subfamily.</text>
</comment>
<feature type="compositionally biased region" description="Polar residues" evidence="10">
    <location>
        <begin position="13"/>
        <end position="28"/>
    </location>
</feature>
<feature type="transmembrane region" description="Helical" evidence="11">
    <location>
        <begin position="845"/>
        <end position="867"/>
    </location>
</feature>
<keyword evidence="8 11" id="KW-1133">Transmembrane helix</keyword>
<evidence type="ECO:0000256" key="9">
    <source>
        <dbReference type="ARBA" id="ARBA00023136"/>
    </source>
</evidence>
<dbReference type="InterPro" id="IPR023298">
    <property type="entry name" value="ATPase_P-typ_TM_dom_sf"/>
</dbReference>
<dbReference type="EMBL" id="JBBMFK010000021">
    <property type="protein sequence ID" value="MEQ2444245.1"/>
    <property type="molecule type" value="Genomic_DNA"/>
</dbReference>
<dbReference type="InterPro" id="IPR004014">
    <property type="entry name" value="ATPase_P-typ_cation-transptr_N"/>
</dbReference>
<comment type="caution">
    <text evidence="13">The sequence shown here is derived from an EMBL/GenBank/DDBJ whole genome shotgun (WGS) entry which is preliminary data.</text>
</comment>
<dbReference type="InterPro" id="IPR036412">
    <property type="entry name" value="HAD-like_sf"/>
</dbReference>
<dbReference type="Gene3D" id="2.70.150.10">
    <property type="entry name" value="Calcium-transporting ATPase, cytoplasmic transduction domain A"/>
    <property type="match status" value="1"/>
</dbReference>
<evidence type="ECO:0000256" key="6">
    <source>
        <dbReference type="ARBA" id="ARBA00022840"/>
    </source>
</evidence>
<dbReference type="SFLD" id="SFLDG00002">
    <property type="entry name" value="C1.7:_P-type_atpase_like"/>
    <property type="match status" value="1"/>
</dbReference>
<dbReference type="InterPro" id="IPR050510">
    <property type="entry name" value="Cation_transp_ATPase_P-type"/>
</dbReference>
<keyword evidence="9 11" id="KW-0472">Membrane</keyword>
<feature type="transmembrane region" description="Helical" evidence="11">
    <location>
        <begin position="703"/>
        <end position="728"/>
    </location>
</feature>
<accession>A0ABV1EAB6</accession>
<dbReference type="Gene3D" id="1.20.1110.10">
    <property type="entry name" value="Calcium-transporting ATPase, transmembrane domain"/>
    <property type="match status" value="1"/>
</dbReference>
<feature type="transmembrane region" description="Helical" evidence="11">
    <location>
        <begin position="778"/>
        <end position="794"/>
    </location>
</feature>
<dbReference type="RefSeq" id="WP_349232179.1">
    <property type="nucleotide sequence ID" value="NZ_JBBMFK010000021.1"/>
</dbReference>
<comment type="subcellular location">
    <subcellularLocation>
        <location evidence="1">Cell membrane</location>
        <topology evidence="1">Multi-pass membrane protein</topology>
    </subcellularLocation>
</comment>
<dbReference type="CDD" id="cd02089">
    <property type="entry name" value="P-type_ATPase_Ca_prok"/>
    <property type="match status" value="1"/>
</dbReference>
<feature type="transmembrane region" description="Helical" evidence="11">
    <location>
        <begin position="250"/>
        <end position="269"/>
    </location>
</feature>
<dbReference type="InterPro" id="IPR044492">
    <property type="entry name" value="P_typ_ATPase_HD_dom"/>
</dbReference>
<dbReference type="InterPro" id="IPR008250">
    <property type="entry name" value="ATPase_P-typ_transduc_dom_A_sf"/>
</dbReference>
<keyword evidence="3" id="KW-1003">Cell membrane</keyword>
<feature type="transmembrane region" description="Helical" evidence="11">
    <location>
        <begin position="64"/>
        <end position="80"/>
    </location>
</feature>
<keyword evidence="5" id="KW-0547">Nucleotide-binding</keyword>
<dbReference type="Pfam" id="PF00690">
    <property type="entry name" value="Cation_ATPase_N"/>
    <property type="match status" value="1"/>
</dbReference>
<dbReference type="PROSITE" id="PS00154">
    <property type="entry name" value="ATPASE_E1_E2"/>
    <property type="match status" value="1"/>
</dbReference>
<dbReference type="SUPFAM" id="SSF56784">
    <property type="entry name" value="HAD-like"/>
    <property type="match status" value="1"/>
</dbReference>
<dbReference type="InterPro" id="IPR023214">
    <property type="entry name" value="HAD_sf"/>
</dbReference>
<dbReference type="Pfam" id="PF13246">
    <property type="entry name" value="Cation_ATPase"/>
    <property type="match status" value="1"/>
</dbReference>
<evidence type="ECO:0000256" key="11">
    <source>
        <dbReference type="SAM" id="Phobius"/>
    </source>
</evidence>
<reference evidence="13 14" key="1">
    <citation type="submission" date="2024-03" db="EMBL/GenBank/DDBJ databases">
        <title>Human intestinal bacterial collection.</title>
        <authorList>
            <person name="Pauvert C."/>
            <person name="Hitch T.C.A."/>
            <person name="Clavel T."/>
        </authorList>
    </citation>
    <scope>NUCLEOTIDE SEQUENCE [LARGE SCALE GENOMIC DNA]</scope>
    <source>
        <strain evidence="13 14">CLA-AP-H29</strain>
    </source>
</reference>
<feature type="region of interest" description="Disordered" evidence="10">
    <location>
        <begin position="1"/>
        <end position="33"/>
    </location>
</feature>
<evidence type="ECO:0000256" key="2">
    <source>
        <dbReference type="ARBA" id="ARBA00005675"/>
    </source>
</evidence>
<proteinExistence type="inferred from homology"/>
<feature type="domain" description="Cation-transporting P-type ATPase N-terminal" evidence="12">
    <location>
        <begin position="7"/>
        <end position="81"/>
    </location>
</feature>
<feature type="compositionally biased region" description="Basic and acidic residues" evidence="10">
    <location>
        <begin position="1"/>
        <end position="12"/>
    </location>
</feature>
<dbReference type="NCBIfam" id="TIGR01494">
    <property type="entry name" value="ATPase_P-type"/>
    <property type="match status" value="3"/>
</dbReference>
<dbReference type="InterPro" id="IPR006068">
    <property type="entry name" value="ATPase_P-typ_cation-transptr_C"/>
</dbReference>
<dbReference type="InterPro" id="IPR001757">
    <property type="entry name" value="P_typ_ATPase"/>
</dbReference>
<dbReference type="Gene3D" id="3.40.1110.10">
    <property type="entry name" value="Calcium-transporting ATPase, cytoplasmic domain N"/>
    <property type="match status" value="1"/>
</dbReference>
<evidence type="ECO:0000256" key="1">
    <source>
        <dbReference type="ARBA" id="ARBA00004651"/>
    </source>
</evidence>
<dbReference type="SMART" id="SM00831">
    <property type="entry name" value="Cation_ATPase_N"/>
    <property type="match status" value="1"/>
</dbReference>
<keyword evidence="7" id="KW-1278">Translocase</keyword>
<evidence type="ECO:0000313" key="13">
    <source>
        <dbReference type="EMBL" id="MEQ2444245.1"/>
    </source>
</evidence>
<feature type="transmembrane region" description="Helical" evidence="11">
    <location>
        <begin position="815"/>
        <end position="833"/>
    </location>
</feature>
<evidence type="ECO:0000259" key="12">
    <source>
        <dbReference type="SMART" id="SM00831"/>
    </source>
</evidence>
<keyword evidence="6" id="KW-0067">ATP-binding</keyword>
<dbReference type="SFLD" id="SFLDS00003">
    <property type="entry name" value="Haloacid_Dehalogenase"/>
    <property type="match status" value="1"/>
</dbReference>
<evidence type="ECO:0000256" key="8">
    <source>
        <dbReference type="ARBA" id="ARBA00022989"/>
    </source>
</evidence>
<keyword evidence="4 11" id="KW-0812">Transmembrane</keyword>
<feature type="transmembrane region" description="Helical" evidence="11">
    <location>
        <begin position="749"/>
        <end position="772"/>
    </location>
</feature>
<dbReference type="PRINTS" id="PR00120">
    <property type="entry name" value="HATPASE"/>
</dbReference>
<dbReference type="InterPro" id="IPR059000">
    <property type="entry name" value="ATPase_P-type_domA"/>
</dbReference>
<evidence type="ECO:0000313" key="14">
    <source>
        <dbReference type="Proteomes" id="UP001464378"/>
    </source>
</evidence>
<feature type="transmembrane region" description="Helical" evidence="11">
    <location>
        <begin position="275"/>
        <end position="298"/>
    </location>
</feature>
<evidence type="ECO:0000256" key="10">
    <source>
        <dbReference type="SAM" id="MobiDB-lite"/>
    </source>
</evidence>
<evidence type="ECO:0000256" key="5">
    <source>
        <dbReference type="ARBA" id="ARBA00022741"/>
    </source>
</evidence>
<dbReference type="InterPro" id="IPR023299">
    <property type="entry name" value="ATPase_P-typ_cyto_dom_N"/>
</dbReference>
<evidence type="ECO:0000256" key="4">
    <source>
        <dbReference type="ARBA" id="ARBA00022692"/>
    </source>
</evidence>
<dbReference type="PRINTS" id="PR00119">
    <property type="entry name" value="CATATPASE"/>
</dbReference>
<dbReference type="Gene3D" id="3.40.50.1000">
    <property type="entry name" value="HAD superfamily/HAD-like"/>
    <property type="match status" value="1"/>
</dbReference>
<dbReference type="Proteomes" id="UP001464378">
    <property type="component" value="Unassembled WGS sequence"/>
</dbReference>
<keyword evidence="14" id="KW-1185">Reference proteome</keyword>
<feature type="transmembrane region" description="Helical" evidence="11">
    <location>
        <begin position="676"/>
        <end position="697"/>
    </location>
</feature>
<dbReference type="Pfam" id="PF00689">
    <property type="entry name" value="Cation_ATPase_C"/>
    <property type="match status" value="1"/>
</dbReference>
<protein>
    <submittedName>
        <fullName evidence="13">Cation-translocating P-type ATPase</fullName>
    </submittedName>
</protein>
<dbReference type="Pfam" id="PF00122">
    <property type="entry name" value="E1-E2_ATPase"/>
    <property type="match status" value="1"/>
</dbReference>
<dbReference type="SUPFAM" id="SSF81660">
    <property type="entry name" value="Metal cation-transporting ATPase, ATP-binding domain N"/>
    <property type="match status" value="1"/>
</dbReference>
<dbReference type="PANTHER" id="PTHR43294:SF21">
    <property type="entry name" value="CATION TRANSPORTING ATPASE"/>
    <property type="match status" value="1"/>
</dbReference>
<dbReference type="SUPFAM" id="SSF81665">
    <property type="entry name" value="Calcium ATPase, transmembrane domain M"/>
    <property type="match status" value="1"/>
</dbReference>
<dbReference type="InterPro" id="IPR018303">
    <property type="entry name" value="ATPase_P-typ_P_site"/>
</dbReference>
<organism evidence="13 14">
    <name type="scientific">Pseudoflavonifractor intestinihominis</name>
    <dbReference type="NCBI Taxonomy" id="3133171"/>
    <lineage>
        <taxon>Bacteria</taxon>
        <taxon>Bacillati</taxon>
        <taxon>Bacillota</taxon>
        <taxon>Clostridia</taxon>
        <taxon>Eubacteriales</taxon>
        <taxon>Oscillospiraceae</taxon>
        <taxon>Pseudoflavonifractor</taxon>
    </lineage>
</organism>
<sequence length="877" mass="94159">MDTEKQRWHTLETEQVLSSVKSDRQQGLSGAEAESRLEQYGPNALSEGKKKSVLQVFLEQFKDLMVMILIVAALISLATGEAESTIVIFAVLILNAVLGTVQHFKAEKSLESLKAMSAPSAKVIRDGVRTTVPSPQVVPGDIVELEAGDMVVADGRILENYSLKVNESSLTGESEAVEKTADVIPKGDVALGDRKNMVFSGSLVTYGRAVFVVTGTGMDTELGKVAALMNQTQQRKTPLQQSLDNFSKKLAIIIMAICALVFVLALYRQKPILDALMFAVALAVAAIPEALSSIVTIVQAMGTQKMARQNAIMKDLKAVETLGAVSVICSDKTGTLTQNKMTPQKIYADGMLLDGDQLDLANDVQRLLLKEALLASDATTDKETGAEIGDPTEVALVMLGNRIGVDEVAYRRQHPRLGELAFDSDRKLMSTFHSVEGVPTLYTKGAIDVLLERSAWLLTSQGKVEMTQERRAEIARVNTELSRQGLRVLSFACKELEAVRPLTLEDERDFTFVGLISMIDPPRPEAIQAVADAKRGGIRTIMITGDHKITASAIARQLGIFRDGDEALSGVELDAMSDDELDQRLEKISVYARVSPENKIRIVGAWQRKGRIVSMTGDGVNDAPALKAADIGVAMGITGTEVSKDAASMILSDDNFATIVKAVVNGRGVYTNIKNAINFLLSGNMAGIFCVLITSLANLPMPFAAVHLLFINLLTDSLPAIAIGVEPAGKGLLDQKPRDPKEPILTRSLLTRIMVYGALIAAATMGAFFLGLNNGGDALAMTMAFSTLTLARLFHGFNCRGESSLFRLGLTTNKASLGAFAAGVVLLAAVLFIPGLTTLFQVAPLTLPLAGAIVGLALVPTLIIQAWKLIRDLKKGR</sequence>
<dbReference type="SUPFAM" id="SSF81653">
    <property type="entry name" value="Calcium ATPase, transduction domain A"/>
    <property type="match status" value="1"/>
</dbReference>
<dbReference type="SFLD" id="SFLDF00027">
    <property type="entry name" value="p-type_atpase"/>
    <property type="match status" value="1"/>
</dbReference>
<evidence type="ECO:0000256" key="7">
    <source>
        <dbReference type="ARBA" id="ARBA00022967"/>
    </source>
</evidence>
<gene>
    <name evidence="13" type="ORF">WMO64_12300</name>
</gene>